<comment type="caution">
    <text evidence="1">The sequence shown here is derived from an EMBL/GenBank/DDBJ whole genome shotgun (WGS) entry which is preliminary data.</text>
</comment>
<dbReference type="Proteomes" id="UP001419268">
    <property type="component" value="Unassembled WGS sequence"/>
</dbReference>
<dbReference type="AlphaFoldDB" id="A0AAP0HU57"/>
<accession>A0AAP0HU57</accession>
<dbReference type="EMBL" id="JBBNAG010000010">
    <property type="protein sequence ID" value="KAK9101548.1"/>
    <property type="molecule type" value="Genomic_DNA"/>
</dbReference>
<reference evidence="1 2" key="1">
    <citation type="submission" date="2024-01" db="EMBL/GenBank/DDBJ databases">
        <title>Genome assemblies of Stephania.</title>
        <authorList>
            <person name="Yang L."/>
        </authorList>
    </citation>
    <scope>NUCLEOTIDE SEQUENCE [LARGE SCALE GENOMIC DNA]</scope>
    <source>
        <strain evidence="1">JXDWG</strain>
        <tissue evidence="1">Leaf</tissue>
    </source>
</reference>
<sequence length="53" mass="5948">MAEMCEEEDGKGVFPAIDSSWVGVGSQPQRHKKTKKKVQSIRALYVERKKKGA</sequence>
<proteinExistence type="predicted"/>
<gene>
    <name evidence="1" type="ORF">Scep_024978</name>
</gene>
<organism evidence="1 2">
    <name type="scientific">Stephania cephalantha</name>
    <dbReference type="NCBI Taxonomy" id="152367"/>
    <lineage>
        <taxon>Eukaryota</taxon>
        <taxon>Viridiplantae</taxon>
        <taxon>Streptophyta</taxon>
        <taxon>Embryophyta</taxon>
        <taxon>Tracheophyta</taxon>
        <taxon>Spermatophyta</taxon>
        <taxon>Magnoliopsida</taxon>
        <taxon>Ranunculales</taxon>
        <taxon>Menispermaceae</taxon>
        <taxon>Menispermoideae</taxon>
        <taxon>Cissampelideae</taxon>
        <taxon>Stephania</taxon>
    </lineage>
</organism>
<keyword evidence="2" id="KW-1185">Reference proteome</keyword>
<protein>
    <submittedName>
        <fullName evidence="1">Uncharacterized protein</fullName>
    </submittedName>
</protein>
<evidence type="ECO:0000313" key="1">
    <source>
        <dbReference type="EMBL" id="KAK9101548.1"/>
    </source>
</evidence>
<name>A0AAP0HU57_9MAGN</name>
<evidence type="ECO:0000313" key="2">
    <source>
        <dbReference type="Proteomes" id="UP001419268"/>
    </source>
</evidence>